<proteinExistence type="predicted"/>
<evidence type="ECO:0000259" key="2">
    <source>
        <dbReference type="Pfam" id="PF07995"/>
    </source>
</evidence>
<dbReference type="Gene3D" id="2.120.10.30">
    <property type="entry name" value="TolB, C-terminal domain"/>
    <property type="match status" value="1"/>
</dbReference>
<feature type="signal peptide" evidence="1">
    <location>
        <begin position="1"/>
        <end position="46"/>
    </location>
</feature>
<dbReference type="InterPro" id="IPR011042">
    <property type="entry name" value="6-blade_b-propeller_TolB-like"/>
</dbReference>
<keyword evidence="1" id="KW-0732">Signal</keyword>
<dbReference type="SUPFAM" id="SSF50952">
    <property type="entry name" value="Soluble quinoprotein glucose dehydrogenase"/>
    <property type="match status" value="1"/>
</dbReference>
<feature type="chain" id="PRO_5012794707" evidence="1">
    <location>
        <begin position="47"/>
        <end position="445"/>
    </location>
</feature>
<dbReference type="AlphaFoldDB" id="A0A1N7KWY3"/>
<evidence type="ECO:0000313" key="4">
    <source>
        <dbReference type="Proteomes" id="UP000185999"/>
    </source>
</evidence>
<dbReference type="PANTHER" id="PTHR33546">
    <property type="entry name" value="LARGE, MULTIFUNCTIONAL SECRETED PROTEIN-RELATED"/>
    <property type="match status" value="1"/>
</dbReference>
<dbReference type="PANTHER" id="PTHR33546:SF1">
    <property type="entry name" value="LARGE, MULTIFUNCTIONAL SECRETED PROTEIN"/>
    <property type="match status" value="1"/>
</dbReference>
<feature type="domain" description="Glucose/Sorbosone dehydrogenase" evidence="2">
    <location>
        <begin position="201"/>
        <end position="438"/>
    </location>
</feature>
<protein>
    <submittedName>
        <fullName evidence="3">Glucose/arabinose dehydrogenase, beta-propeller fold</fullName>
    </submittedName>
</protein>
<keyword evidence="4" id="KW-1185">Reference proteome</keyword>
<sequence>MNNQQYQSKKSGPYPELKKLIKKNTYSFSLGSAALALMLSSGISVASDDDNLSKLGAFKKTDTAAMVQIDQDTKYANNLRNVLKDIVMPSGFKIELFALVPDARHMAVSRNKATVWVGTRKTTVWSVTDRDMDNVADTVEEFSPSVKFDIPNGVCYSPDGFLFVVERNRVMMFPAAEYFMEGSDTVAIPIVKQGELIPADEESYNHTARVCAVGADNKLYISLGQPFNVTPSEKVEMYKKVGMGGIIRMNRDGSEREVLATGIRNSVGHAFNPQDGSLWFTDNQVDGMGDEIPPGELNKLVEGGWYGHPYYGGGSTRTNEYADKDIPADEASRYVAPQVEMIAHAADLGMMFYTGKMFPEKYKNAIFSAQHGSWNAVKARGARVMVTFLDDNGNAIKTEPFAEGWMSDSGFYSGRPVDVQQYVDGSILVSDDKAGAIYRISYSKN</sequence>
<dbReference type="Pfam" id="PF07995">
    <property type="entry name" value="GSDH"/>
    <property type="match status" value="1"/>
</dbReference>
<dbReference type="Proteomes" id="UP000185999">
    <property type="component" value="Unassembled WGS sequence"/>
</dbReference>
<dbReference type="RefSeq" id="WP_238377125.1">
    <property type="nucleotide sequence ID" value="NZ_FTOE01000003.1"/>
</dbReference>
<dbReference type="InterPro" id="IPR011041">
    <property type="entry name" value="Quinoprot_gluc/sorb_DH_b-prop"/>
</dbReference>
<reference evidence="4" key="1">
    <citation type="submission" date="2017-01" db="EMBL/GenBank/DDBJ databases">
        <authorList>
            <person name="Varghese N."/>
            <person name="Submissions S."/>
        </authorList>
    </citation>
    <scope>NUCLEOTIDE SEQUENCE [LARGE SCALE GENOMIC DNA]</scope>
    <source>
        <strain evidence="4">DSM 22306</strain>
    </source>
</reference>
<evidence type="ECO:0000256" key="1">
    <source>
        <dbReference type="SAM" id="SignalP"/>
    </source>
</evidence>
<dbReference type="InterPro" id="IPR012938">
    <property type="entry name" value="Glc/Sorbosone_DH"/>
</dbReference>
<gene>
    <name evidence="3" type="ORF">SAMN05421760_10342</name>
</gene>
<accession>A0A1N7KWY3</accession>
<name>A0A1N7KWY3_9GAMM</name>
<dbReference type="EMBL" id="FTOE01000003">
    <property type="protein sequence ID" value="SIS66113.1"/>
    <property type="molecule type" value="Genomic_DNA"/>
</dbReference>
<dbReference type="STRING" id="619304.SAMN05421760_10342"/>
<organism evidence="3 4">
    <name type="scientific">Neptunomonas antarctica</name>
    <dbReference type="NCBI Taxonomy" id="619304"/>
    <lineage>
        <taxon>Bacteria</taxon>
        <taxon>Pseudomonadati</taxon>
        <taxon>Pseudomonadota</taxon>
        <taxon>Gammaproteobacteria</taxon>
        <taxon>Oceanospirillales</taxon>
        <taxon>Oceanospirillaceae</taxon>
        <taxon>Neptunomonas</taxon>
    </lineage>
</organism>
<evidence type="ECO:0000313" key="3">
    <source>
        <dbReference type="EMBL" id="SIS66113.1"/>
    </source>
</evidence>